<feature type="coiled-coil region" evidence="1">
    <location>
        <begin position="213"/>
        <end position="240"/>
    </location>
</feature>
<accession>A0A1F7TYD3</accession>
<protein>
    <submittedName>
        <fullName evidence="3">Uncharacterized protein</fullName>
    </submittedName>
</protein>
<dbReference type="EMBL" id="MGDX01000019">
    <property type="protein sequence ID" value="OGL70966.1"/>
    <property type="molecule type" value="Genomic_DNA"/>
</dbReference>
<dbReference type="STRING" id="1802389.A3C17_02565"/>
<proteinExistence type="predicted"/>
<keyword evidence="2" id="KW-1133">Transmembrane helix</keyword>
<name>A0A1F7TYD3_9BACT</name>
<sequence length="278" mass="30967">MFMMPAVFGAIYSSVGILEGLSVVLGVGLVFASLTCILERNSLAQRYLERRSQRNFGEEGDVVALETTSSMSEAMVRFIKARLDDELTKLVGSGSPHSTNRARAKLELAQFRTLRVKLCLRIAQVTGVDVVEDILPENCPEHLRVAWRELLSVERTARYSLEKVEEFEVRVRVLVEEMLAQVQAPLAMYDDLVLIREVSELAVSVRQTAADTRRLIQAALEGLQDRMEELKSDVMRREVLIGEIVAALPSSRGSTDVGQELEDIVQGLASPARQRTHA</sequence>
<reference evidence="3 4" key="1">
    <citation type="journal article" date="2016" name="Nat. Commun.">
        <title>Thousands of microbial genomes shed light on interconnected biogeochemical processes in an aquifer system.</title>
        <authorList>
            <person name="Anantharaman K."/>
            <person name="Brown C.T."/>
            <person name="Hug L.A."/>
            <person name="Sharon I."/>
            <person name="Castelle C.J."/>
            <person name="Probst A.J."/>
            <person name="Thomas B.C."/>
            <person name="Singh A."/>
            <person name="Wilkins M.J."/>
            <person name="Karaoz U."/>
            <person name="Brodie E.L."/>
            <person name="Williams K.H."/>
            <person name="Hubbard S.S."/>
            <person name="Banfield J.F."/>
        </authorList>
    </citation>
    <scope>NUCLEOTIDE SEQUENCE [LARGE SCALE GENOMIC DNA]</scope>
</reference>
<comment type="caution">
    <text evidence="3">The sequence shown here is derived from an EMBL/GenBank/DDBJ whole genome shotgun (WGS) entry which is preliminary data.</text>
</comment>
<feature type="transmembrane region" description="Helical" evidence="2">
    <location>
        <begin position="20"/>
        <end position="38"/>
    </location>
</feature>
<keyword evidence="2" id="KW-0812">Transmembrane</keyword>
<organism evidence="3 4">
    <name type="scientific">Candidatus Uhrbacteria bacterium RIFCSPHIGHO2_02_FULL_53_13</name>
    <dbReference type="NCBI Taxonomy" id="1802389"/>
    <lineage>
        <taxon>Bacteria</taxon>
        <taxon>Candidatus Uhriibacteriota</taxon>
    </lineage>
</organism>
<keyword evidence="2" id="KW-0472">Membrane</keyword>
<evidence type="ECO:0000313" key="4">
    <source>
        <dbReference type="Proteomes" id="UP000177097"/>
    </source>
</evidence>
<evidence type="ECO:0000256" key="1">
    <source>
        <dbReference type="SAM" id="Coils"/>
    </source>
</evidence>
<dbReference type="Proteomes" id="UP000177097">
    <property type="component" value="Unassembled WGS sequence"/>
</dbReference>
<keyword evidence="1" id="KW-0175">Coiled coil</keyword>
<dbReference type="AlphaFoldDB" id="A0A1F7TYD3"/>
<gene>
    <name evidence="3" type="ORF">A3C17_02565</name>
</gene>
<evidence type="ECO:0000313" key="3">
    <source>
        <dbReference type="EMBL" id="OGL70966.1"/>
    </source>
</evidence>
<evidence type="ECO:0000256" key="2">
    <source>
        <dbReference type="SAM" id="Phobius"/>
    </source>
</evidence>